<evidence type="ECO:0000313" key="4">
    <source>
        <dbReference type="Proteomes" id="UP001224661"/>
    </source>
</evidence>
<evidence type="ECO:0000256" key="1">
    <source>
        <dbReference type="ARBA" id="ARBA00009235"/>
    </source>
</evidence>
<gene>
    <name evidence="3" type="ORF">QIS99_28550</name>
</gene>
<organism evidence="3 4">
    <name type="scientific">Streptomyces solicavernae</name>
    <dbReference type="NCBI Taxonomy" id="3043614"/>
    <lineage>
        <taxon>Bacteria</taxon>
        <taxon>Bacillati</taxon>
        <taxon>Actinomycetota</taxon>
        <taxon>Actinomycetes</taxon>
        <taxon>Kitasatosporales</taxon>
        <taxon>Streptomycetaceae</taxon>
        <taxon>Streptomyces</taxon>
    </lineage>
</organism>
<reference evidence="3 4" key="1">
    <citation type="submission" date="2023-05" db="EMBL/GenBank/DDBJ databases">
        <title>Draft genome sequence of Streptomyces sp. B-S-A8 isolated from a cave soil in Thailand.</title>
        <authorList>
            <person name="Chamroensaksri N."/>
            <person name="Muangham S."/>
        </authorList>
    </citation>
    <scope>NUCLEOTIDE SEQUENCE [LARGE SCALE GENOMIC DNA]</scope>
    <source>
        <strain evidence="3 4">B-S-A8</strain>
    </source>
</reference>
<dbReference type="PANTHER" id="PTHR43443">
    <property type="entry name" value="3-HEXULOSE-6-PHOSPHATE ISOMERASE"/>
    <property type="match status" value="1"/>
</dbReference>
<dbReference type="InterPro" id="IPR017552">
    <property type="entry name" value="PHI/rmpB"/>
</dbReference>
<evidence type="ECO:0000259" key="2">
    <source>
        <dbReference type="PROSITE" id="PS51464"/>
    </source>
</evidence>
<dbReference type="PROSITE" id="PS51464">
    <property type="entry name" value="SIS"/>
    <property type="match status" value="1"/>
</dbReference>
<protein>
    <submittedName>
        <fullName evidence="3">SIS domain-containing protein</fullName>
    </submittedName>
</protein>
<proteinExistence type="inferred from homology"/>
<dbReference type="Gene3D" id="3.40.50.10490">
    <property type="entry name" value="Glucose-6-phosphate isomerase like protein, domain 1"/>
    <property type="match status" value="1"/>
</dbReference>
<accession>A0ABT6S092</accession>
<evidence type="ECO:0000313" key="3">
    <source>
        <dbReference type="EMBL" id="MDI3390110.1"/>
    </source>
</evidence>
<sequence length="182" mass="18977">MNEPTTNASTSWFTVRAEISGALSEVSGTQMARAAAMFTVHDRRWFCSGQGRSGLVAQMSAMRLMHAGFDAHAVGEATAPSIGDGDGLIMISGSGETPVTLHLAHLARASGAHLLAVTTRGDSSLAGLANAVIEVPTGGSNQFGGSLFEQSALLLLDALILDITAAVPRVYDEMRARHTNLQ</sequence>
<dbReference type="SUPFAM" id="SSF53697">
    <property type="entry name" value="SIS domain"/>
    <property type="match status" value="1"/>
</dbReference>
<keyword evidence="4" id="KW-1185">Reference proteome</keyword>
<dbReference type="RefSeq" id="WP_282516589.1">
    <property type="nucleotide sequence ID" value="NZ_JASCIR010000039.1"/>
</dbReference>
<dbReference type="PANTHER" id="PTHR43443:SF1">
    <property type="entry name" value="3-HEXULOSE-6-PHOSPHATE ISOMERASE"/>
    <property type="match status" value="1"/>
</dbReference>
<comment type="similarity">
    <text evidence="1">Belongs to the SIS family. PHI subfamily.</text>
</comment>
<dbReference type="EMBL" id="JASCIR010000039">
    <property type="protein sequence ID" value="MDI3390110.1"/>
    <property type="molecule type" value="Genomic_DNA"/>
</dbReference>
<dbReference type="Pfam" id="PF01380">
    <property type="entry name" value="SIS"/>
    <property type="match status" value="1"/>
</dbReference>
<comment type="caution">
    <text evidence="3">The sequence shown here is derived from an EMBL/GenBank/DDBJ whole genome shotgun (WGS) entry which is preliminary data.</text>
</comment>
<name>A0ABT6S092_9ACTN</name>
<feature type="domain" description="SIS" evidence="2">
    <location>
        <begin position="34"/>
        <end position="171"/>
    </location>
</feature>
<dbReference type="InterPro" id="IPR046348">
    <property type="entry name" value="SIS_dom_sf"/>
</dbReference>
<dbReference type="InterPro" id="IPR001347">
    <property type="entry name" value="SIS_dom"/>
</dbReference>
<dbReference type="Proteomes" id="UP001224661">
    <property type="component" value="Unassembled WGS sequence"/>
</dbReference>